<sequence>MADFFAVRNVDDKTKSFILDYAKENNLTIGDALREITRLASERLKEKKHEKKTQSIFDVYDKIKFSSNTGLSV</sequence>
<evidence type="ECO:0000313" key="1">
    <source>
        <dbReference type="EMBL" id="VVC02512.1"/>
    </source>
</evidence>
<dbReference type="AlphaFoldDB" id="A0A5E4LR29"/>
<comment type="caution">
    <text evidence="1">The sequence shown here is derived from an EMBL/GenBank/DDBJ whole genome shotgun (WGS) entry which is preliminary data.</text>
</comment>
<reference evidence="1 2" key="1">
    <citation type="submission" date="2019-08" db="EMBL/GenBank/DDBJ databases">
        <authorList>
            <person name="Vazquez-Campos X."/>
        </authorList>
    </citation>
    <scope>NUCLEOTIDE SEQUENCE [LARGE SCALE GENOMIC DNA]</scope>
    <source>
        <strain evidence="1">LFW-283_2</strain>
    </source>
</reference>
<dbReference type="EMBL" id="CABMJJ010000001">
    <property type="protein sequence ID" value="VVC02512.1"/>
    <property type="molecule type" value="Genomic_DNA"/>
</dbReference>
<protein>
    <submittedName>
        <fullName evidence="1">Uncharacterized protein</fullName>
    </submittedName>
</protein>
<name>A0A5E4LR29_9ARCH</name>
<organism evidence="1 2">
    <name type="scientific">Candidatus Bilamarchaeum dharawalense</name>
    <dbReference type="NCBI Taxonomy" id="2885759"/>
    <lineage>
        <taxon>Archaea</taxon>
        <taxon>Candidatus Micrarchaeota</taxon>
        <taxon>Candidatus Micrarchaeia</taxon>
        <taxon>Candidatus Anstonellales</taxon>
        <taxon>Candidatus Bilamarchaeaceae</taxon>
        <taxon>Candidatus Bilamarchaeum</taxon>
    </lineage>
</organism>
<evidence type="ECO:0000313" key="2">
    <source>
        <dbReference type="Proteomes" id="UP000789941"/>
    </source>
</evidence>
<proteinExistence type="predicted"/>
<dbReference type="Proteomes" id="UP000789941">
    <property type="component" value="Unassembled WGS sequence"/>
</dbReference>
<accession>A0A5E4LR29</accession>
<gene>
    <name evidence="1" type="ORF">LFW2832_00042</name>
</gene>